<sequence>MCVCLQRDISARCLSCPNPLETSVEEIDSLEKWGFYTGSDITGSPLLPPLPKLFWKSVNAIYVESSRKVCIGLHVVIHGCGFQHRDALICVSWRKTMSADKDLRCLKTLPLFIALPSPLTFHEAALGIYLQSVLKVAFTEQKLMVQLCSLVKFQNESHWQMYKNLT</sequence>
<name>A0ABV0WW94_9TELE</name>
<accession>A0ABV0WW94</accession>
<dbReference type="EMBL" id="JAHRIM010071409">
    <property type="protein sequence ID" value="MEQ2273282.1"/>
    <property type="molecule type" value="Genomic_DNA"/>
</dbReference>
<comment type="caution">
    <text evidence="1">The sequence shown here is derived from an EMBL/GenBank/DDBJ whole genome shotgun (WGS) entry which is preliminary data.</text>
</comment>
<protein>
    <submittedName>
        <fullName evidence="1">Uncharacterized protein</fullName>
    </submittedName>
</protein>
<reference evidence="1 2" key="1">
    <citation type="submission" date="2021-06" db="EMBL/GenBank/DDBJ databases">
        <authorList>
            <person name="Palmer J.M."/>
        </authorList>
    </citation>
    <scope>NUCLEOTIDE SEQUENCE [LARGE SCALE GENOMIC DNA]</scope>
    <source>
        <strain evidence="1 2">XR_2019</strain>
        <tissue evidence="1">Muscle</tissue>
    </source>
</reference>
<keyword evidence="2" id="KW-1185">Reference proteome</keyword>
<proteinExistence type="predicted"/>
<evidence type="ECO:0000313" key="1">
    <source>
        <dbReference type="EMBL" id="MEQ2273282.1"/>
    </source>
</evidence>
<gene>
    <name evidence="1" type="ORF">XENORESO_002046</name>
</gene>
<organism evidence="1 2">
    <name type="scientific">Xenotaenia resolanae</name>
    <dbReference type="NCBI Taxonomy" id="208358"/>
    <lineage>
        <taxon>Eukaryota</taxon>
        <taxon>Metazoa</taxon>
        <taxon>Chordata</taxon>
        <taxon>Craniata</taxon>
        <taxon>Vertebrata</taxon>
        <taxon>Euteleostomi</taxon>
        <taxon>Actinopterygii</taxon>
        <taxon>Neopterygii</taxon>
        <taxon>Teleostei</taxon>
        <taxon>Neoteleostei</taxon>
        <taxon>Acanthomorphata</taxon>
        <taxon>Ovalentaria</taxon>
        <taxon>Atherinomorphae</taxon>
        <taxon>Cyprinodontiformes</taxon>
        <taxon>Goodeidae</taxon>
        <taxon>Xenotaenia</taxon>
    </lineage>
</organism>
<evidence type="ECO:0000313" key="2">
    <source>
        <dbReference type="Proteomes" id="UP001444071"/>
    </source>
</evidence>
<dbReference type="Proteomes" id="UP001444071">
    <property type="component" value="Unassembled WGS sequence"/>
</dbReference>